<dbReference type="CDD" id="cd06237">
    <property type="entry name" value="M14_Nna1-like"/>
    <property type="match status" value="1"/>
</dbReference>
<comment type="similarity">
    <text evidence="5">Belongs to the peptidase M14 family.</text>
</comment>
<evidence type="ECO:0000256" key="3">
    <source>
        <dbReference type="ARBA" id="ARBA00023157"/>
    </source>
</evidence>
<comment type="caution">
    <text evidence="5">Lacks conserved residue(s) required for the propagation of feature annotation.</text>
</comment>
<dbReference type="InterPro" id="IPR000834">
    <property type="entry name" value="Peptidase_M14"/>
</dbReference>
<dbReference type="PROSITE" id="PS51352">
    <property type="entry name" value="THIOREDOXIN_2"/>
    <property type="match status" value="1"/>
</dbReference>
<comment type="subcellular location">
    <subcellularLocation>
        <location evidence="1">Cell envelope</location>
    </subcellularLocation>
</comment>
<dbReference type="InterPro" id="IPR017937">
    <property type="entry name" value="Thioredoxin_CS"/>
</dbReference>
<evidence type="ECO:0000313" key="8">
    <source>
        <dbReference type="EMBL" id="MFD2598958.1"/>
    </source>
</evidence>
<evidence type="ECO:0000259" key="7">
    <source>
        <dbReference type="PROSITE" id="PS52035"/>
    </source>
</evidence>
<keyword evidence="4" id="KW-0676">Redox-active center</keyword>
<dbReference type="SUPFAM" id="SSF53187">
    <property type="entry name" value="Zn-dependent exopeptidases"/>
    <property type="match status" value="1"/>
</dbReference>
<dbReference type="Pfam" id="PF00246">
    <property type="entry name" value="Peptidase_M14"/>
    <property type="match status" value="1"/>
</dbReference>
<dbReference type="PANTHER" id="PTHR42852:SF6">
    <property type="entry name" value="THIOL:DISULFIDE INTERCHANGE PROTEIN DSBE"/>
    <property type="match status" value="1"/>
</dbReference>
<sequence>MKTKVYLTTIGMLSSFVGLQAQDSPVKLAGTVNHSDSKYVYLHRFENKTFTVIDSAKVSKKAFAFNTVLPLPELYGLSLSREEAPSYVFLDKGDIKVQLDGASSKEFEVSGSASQTLFETYKKEKHTDVADFIAKHPDEIVSSYVLYRDWSYRLSPDQLERNIALLTSKQQQSRYTQELKKIIEVTRQVAVGKKAPPITAANPEGDDVALYDHLGKYTLIDFWASWCPPCRRENPNIVANYQKYKDQGFQIYAISLDKKKDAWLKGIADDHLTWLHVSELKYWNSDIAAAYAVRAIPANFLVDENGIIVAKNVKGERLGIVLDSLFNGQNDQQGSKVGLGWKGNTFKGQDPIAFESTESQPTAKQIKNTFSADNRVFFSNESAGSRLNELAKADDGTYEILISPEKTPINQSPWYGFQVWAERDTTISVKIKYATGFYHRYDPKISKDEGTWEKLPTPTYILEGDRKVAIAFNVSVGPNKTWIAAQENIPSAKAYAWLENVNPKLQLDKTEVGKTALDAPLYVYGAGNSNSKKRIIVMGRQHPPEITGHYAYAGFVDYLLGDTPDAKAFRDEYYLYFIPVGNPDGVDEGHWRTNANGVDLNRDWDAFHQPETRAFRDYFEREIKSKDRELYFAIDFHSTAKDIYYTVDPSLSSRFPGFVPDWINGLKEAIPSYHPHVKPLYFEGPTFTAYSYFYKNYDAEALVYEIGDDTEPGFIDQKSKLSAKHLIQKLTQADKS</sequence>
<evidence type="ECO:0000259" key="6">
    <source>
        <dbReference type="PROSITE" id="PS51352"/>
    </source>
</evidence>
<evidence type="ECO:0000256" key="5">
    <source>
        <dbReference type="PROSITE-ProRule" id="PRU01379"/>
    </source>
</evidence>
<gene>
    <name evidence="8" type="ORF">ACFSQ3_08335</name>
</gene>
<dbReference type="SUPFAM" id="SSF52833">
    <property type="entry name" value="Thioredoxin-like"/>
    <property type="match status" value="1"/>
</dbReference>
<dbReference type="Proteomes" id="UP001597393">
    <property type="component" value="Unassembled WGS sequence"/>
</dbReference>
<dbReference type="SMART" id="SM00631">
    <property type="entry name" value="Zn_pept"/>
    <property type="match status" value="1"/>
</dbReference>
<dbReference type="Pfam" id="PF00578">
    <property type="entry name" value="AhpC-TSA"/>
    <property type="match status" value="1"/>
</dbReference>
<evidence type="ECO:0000313" key="9">
    <source>
        <dbReference type="Proteomes" id="UP001597393"/>
    </source>
</evidence>
<dbReference type="InterPro" id="IPR025380">
    <property type="entry name" value="DUF4369"/>
</dbReference>
<dbReference type="Gene3D" id="3.40.630.10">
    <property type="entry name" value="Zn peptidases"/>
    <property type="match status" value="1"/>
</dbReference>
<organism evidence="8 9">
    <name type="scientific">Sphingobacterium corticis</name>
    <dbReference type="NCBI Taxonomy" id="1812823"/>
    <lineage>
        <taxon>Bacteria</taxon>
        <taxon>Pseudomonadati</taxon>
        <taxon>Bacteroidota</taxon>
        <taxon>Sphingobacteriia</taxon>
        <taxon>Sphingobacteriales</taxon>
        <taxon>Sphingobacteriaceae</taxon>
        <taxon>Sphingobacterium</taxon>
    </lineage>
</organism>
<dbReference type="Pfam" id="PF14289">
    <property type="entry name" value="DUF4369"/>
    <property type="match status" value="1"/>
</dbReference>
<feature type="domain" description="Thioredoxin" evidence="6">
    <location>
        <begin position="189"/>
        <end position="334"/>
    </location>
</feature>
<dbReference type="PROSITE" id="PS00194">
    <property type="entry name" value="THIOREDOXIN_1"/>
    <property type="match status" value="1"/>
</dbReference>
<evidence type="ECO:0000256" key="2">
    <source>
        <dbReference type="ARBA" id="ARBA00022748"/>
    </source>
</evidence>
<dbReference type="InterPro" id="IPR000866">
    <property type="entry name" value="AhpC/TSA"/>
</dbReference>
<name>A0ABW5NLY3_9SPHI</name>
<accession>A0ABW5NLY3</accession>
<evidence type="ECO:0000256" key="4">
    <source>
        <dbReference type="ARBA" id="ARBA00023284"/>
    </source>
</evidence>
<comment type="caution">
    <text evidence="8">The sequence shown here is derived from an EMBL/GenBank/DDBJ whole genome shotgun (WGS) entry which is preliminary data.</text>
</comment>
<dbReference type="InterPro" id="IPR036249">
    <property type="entry name" value="Thioredoxin-like_sf"/>
</dbReference>
<dbReference type="EMBL" id="JBHUMA010000006">
    <property type="protein sequence ID" value="MFD2598958.1"/>
    <property type="molecule type" value="Genomic_DNA"/>
</dbReference>
<keyword evidence="2" id="KW-0201">Cytochrome c-type biogenesis</keyword>
<proteinExistence type="inferred from homology"/>
<dbReference type="PROSITE" id="PS52035">
    <property type="entry name" value="PEPTIDASE_M14"/>
    <property type="match status" value="1"/>
</dbReference>
<evidence type="ECO:0000256" key="1">
    <source>
        <dbReference type="ARBA" id="ARBA00004196"/>
    </source>
</evidence>
<keyword evidence="9" id="KW-1185">Reference proteome</keyword>
<dbReference type="InterPro" id="IPR013766">
    <property type="entry name" value="Thioredoxin_domain"/>
</dbReference>
<reference evidence="9" key="1">
    <citation type="journal article" date="2019" name="Int. J. Syst. Evol. Microbiol.">
        <title>The Global Catalogue of Microorganisms (GCM) 10K type strain sequencing project: providing services to taxonomists for standard genome sequencing and annotation.</title>
        <authorList>
            <consortium name="The Broad Institute Genomics Platform"/>
            <consortium name="The Broad Institute Genome Sequencing Center for Infectious Disease"/>
            <person name="Wu L."/>
            <person name="Ma J."/>
        </authorList>
    </citation>
    <scope>NUCLEOTIDE SEQUENCE [LARGE SCALE GENOMIC DNA]</scope>
    <source>
        <strain evidence="9">KCTC 42248</strain>
    </source>
</reference>
<keyword evidence="3" id="KW-1015">Disulfide bond</keyword>
<dbReference type="PANTHER" id="PTHR42852">
    <property type="entry name" value="THIOL:DISULFIDE INTERCHANGE PROTEIN DSBE"/>
    <property type="match status" value="1"/>
</dbReference>
<dbReference type="InterPro" id="IPR050553">
    <property type="entry name" value="Thioredoxin_ResA/DsbE_sf"/>
</dbReference>
<feature type="domain" description="Peptidase M14" evidence="7">
    <location>
        <begin position="487"/>
        <end position="736"/>
    </location>
</feature>
<dbReference type="Gene3D" id="3.40.30.10">
    <property type="entry name" value="Glutaredoxin"/>
    <property type="match status" value="1"/>
</dbReference>
<protein>
    <submittedName>
        <fullName evidence="8">Redoxin domain-containing protein</fullName>
    </submittedName>
</protein>
<dbReference type="CDD" id="cd02966">
    <property type="entry name" value="TlpA_like_family"/>
    <property type="match status" value="1"/>
</dbReference>
<dbReference type="RefSeq" id="WP_380869086.1">
    <property type="nucleotide sequence ID" value="NZ_JBHUMA010000006.1"/>
</dbReference>